<evidence type="ECO:0000313" key="2">
    <source>
        <dbReference type="EMBL" id="WNM23015.1"/>
    </source>
</evidence>
<protein>
    <submittedName>
        <fullName evidence="2">TonB-dependent receptor plug domain-containing protein</fullName>
    </submittedName>
</protein>
<accession>A0AA96F0K5</accession>
<dbReference type="EMBL" id="CP134890">
    <property type="protein sequence ID" value="WNM23015.1"/>
    <property type="molecule type" value="Genomic_DNA"/>
</dbReference>
<dbReference type="AlphaFoldDB" id="A0AA96F7E9"/>
<gene>
    <name evidence="2" type="ORF">RN605_06540</name>
    <name evidence="1" type="ORF">RN608_13240</name>
</gene>
<dbReference type="KEGG" id="fcj:RN605_06540"/>
<dbReference type="EMBL" id="CP134878">
    <property type="protein sequence ID" value="WNM18965.1"/>
    <property type="molecule type" value="Genomic_DNA"/>
</dbReference>
<dbReference type="Proteomes" id="UP001304515">
    <property type="component" value="Chromosome"/>
</dbReference>
<keyword evidence="3" id="KW-1185">Reference proteome</keyword>
<reference evidence="2 3" key="1">
    <citation type="submission" date="2023-09" db="EMBL/GenBank/DDBJ databases">
        <title>Flavobacterium sp. a novel bacteria isolate from Pepper rhizosphere.</title>
        <authorList>
            <person name="Peng Y."/>
            <person name="Lee J."/>
        </authorList>
    </citation>
    <scope>NUCLEOTIDE SEQUENCE [LARGE SCALE GENOMIC DNA]</scope>
    <source>
        <strain evidence="1">PMR2A8</strain>
        <strain evidence="2 3">PMTSA4</strain>
    </source>
</reference>
<accession>A0AA96F7E9</accession>
<keyword evidence="2" id="KW-0675">Receptor</keyword>
<evidence type="ECO:0000313" key="1">
    <source>
        <dbReference type="EMBL" id="WNM18965.1"/>
    </source>
</evidence>
<name>A0AA96F7E9_9FLAO</name>
<organism evidence="2 3">
    <name type="scientific">Flavobacterium capsici</name>
    <dbReference type="NCBI Taxonomy" id="3075618"/>
    <lineage>
        <taxon>Bacteria</taxon>
        <taxon>Pseudomonadati</taxon>
        <taxon>Bacteroidota</taxon>
        <taxon>Flavobacteriia</taxon>
        <taxon>Flavobacteriales</taxon>
        <taxon>Flavobacteriaceae</taxon>
        <taxon>Flavobacterium</taxon>
    </lineage>
</organism>
<dbReference type="InterPro" id="IPR008969">
    <property type="entry name" value="CarboxyPept-like_regulatory"/>
</dbReference>
<dbReference type="SUPFAM" id="SSF56935">
    <property type="entry name" value="Porins"/>
    <property type="match status" value="1"/>
</dbReference>
<dbReference type="RefSeq" id="WP_313323315.1">
    <property type="nucleotide sequence ID" value="NZ_CP134878.1"/>
</dbReference>
<dbReference type="SUPFAM" id="SSF49464">
    <property type="entry name" value="Carboxypeptidase regulatory domain-like"/>
    <property type="match status" value="1"/>
</dbReference>
<proteinExistence type="predicted"/>
<sequence length="841" mass="96899">MFRNRTFHSVFCILISLFYSYAQVEKQAIPLKEVLSEISKQHDVKFNYIEDEIILFALISPKKELNLEQKLNYLSNETKLTFHKISSKYYTISNDKKLDKPLCGFLINDETKIGIENALIIIENTNTSTFSDANGYFELPKISSNTIKIEHQGFENFEINPEDLYVVNCPNFYLKPIIQTLEEVKTGLYLTTGIYKRNDGSIIIKPQNFGILPGLTEPDVLQTMQQIPGILSIDETISNISVRGGTHDQNLFLWNDIRMFQTGHFFGLISAFNPTLSHTISITKNGSSAFFGESVSSLVILSSRNENDEKPSTTIGSNMISAEFYKKLKLSKTTSITISGRRSFTDFFYSPAFKNYSKRIFQNTEITDLSTNQIIDYNNNVDFYFYDASIQLQQKIGKKNELNLDLITIKNHLDFEEYSATDSSRSELKQTNFGGSLSWKTNWNKKNSTQIISSFSNYNLISENQTLESNQTLNQENKVLDLALKLQHNYEVSNKFKLGFGYQINEIGVTNFDEINLPIFSRKITNVLISHAGITESTFQSNNKKSILKLGVRGNYFEKFNVVLIEPRLQFNQKISSNFNLEILGEFKNQTLSQIIDLQQDFLGIEKRRWTLANNESIPIQKSKQVSIGFTFKKNNWLINLDNFYKEIDGITTSSQGFQNQFEFIKSTGSYAVFGSELLIQKNFGNFYTWINYTFNENNYSFEALTNGDFQNNFEIMHTINWSAIYEWNNLKIALGSKYHTGRPITTPLNLVVTEANPNIIYDLPNRSKLDDYFQMNFSVSRKWNFNDDFNLQTAFSIINVLNTKNSINRFYRVNSSNNSIESVDTYSMQFTPNFSFKLSF</sequence>
<evidence type="ECO:0000313" key="3">
    <source>
        <dbReference type="Proteomes" id="UP001304515"/>
    </source>
</evidence>
<dbReference type="Gene3D" id="2.60.40.1120">
    <property type="entry name" value="Carboxypeptidase-like, regulatory domain"/>
    <property type="match status" value="1"/>
</dbReference>